<comment type="similarity">
    <text evidence="2">Belongs to the outer membrane factor (OMF) (TC 1.B.17) family.</text>
</comment>
<organism evidence="10 11">
    <name type="scientific">Paraperlucidibaca baekdonensis</name>
    <dbReference type="NCBI Taxonomy" id="748120"/>
    <lineage>
        <taxon>Bacteria</taxon>
        <taxon>Pseudomonadati</taxon>
        <taxon>Pseudomonadota</taxon>
        <taxon>Gammaproteobacteria</taxon>
        <taxon>Moraxellales</taxon>
        <taxon>Moraxellaceae</taxon>
        <taxon>Paraperlucidibaca</taxon>
    </lineage>
</organism>
<keyword evidence="11" id="KW-1185">Reference proteome</keyword>
<dbReference type="Gene3D" id="1.20.1600.10">
    <property type="entry name" value="Outer membrane efflux proteins (OEP)"/>
    <property type="match status" value="1"/>
</dbReference>
<keyword evidence="5" id="KW-0812">Transmembrane</keyword>
<dbReference type="GO" id="GO:0015562">
    <property type="term" value="F:efflux transmembrane transporter activity"/>
    <property type="evidence" value="ECO:0007669"/>
    <property type="project" value="InterPro"/>
</dbReference>
<dbReference type="GO" id="GO:0009279">
    <property type="term" value="C:cell outer membrane"/>
    <property type="evidence" value="ECO:0007669"/>
    <property type="project" value="UniProtKB-SubCell"/>
</dbReference>
<evidence type="ECO:0000256" key="8">
    <source>
        <dbReference type="SAM" id="Coils"/>
    </source>
</evidence>
<comment type="subcellular location">
    <subcellularLocation>
        <location evidence="1">Cell outer membrane</location>
    </subcellularLocation>
</comment>
<dbReference type="Proteomes" id="UP000256774">
    <property type="component" value="Unassembled WGS sequence"/>
</dbReference>
<evidence type="ECO:0000256" key="1">
    <source>
        <dbReference type="ARBA" id="ARBA00004442"/>
    </source>
</evidence>
<feature type="coiled-coil region" evidence="8">
    <location>
        <begin position="154"/>
        <end position="219"/>
    </location>
</feature>
<dbReference type="Pfam" id="PF02321">
    <property type="entry name" value="OEP"/>
    <property type="match status" value="2"/>
</dbReference>
<evidence type="ECO:0000256" key="9">
    <source>
        <dbReference type="SAM" id="SignalP"/>
    </source>
</evidence>
<dbReference type="PANTHER" id="PTHR30026">
    <property type="entry name" value="OUTER MEMBRANE PROTEIN TOLC"/>
    <property type="match status" value="1"/>
</dbReference>
<feature type="chain" id="PRO_5017776177" evidence="9">
    <location>
        <begin position="21"/>
        <end position="456"/>
    </location>
</feature>
<evidence type="ECO:0000256" key="2">
    <source>
        <dbReference type="ARBA" id="ARBA00007613"/>
    </source>
</evidence>
<name>A0A3E0H9I3_9GAMM</name>
<feature type="signal peptide" evidence="9">
    <location>
        <begin position="1"/>
        <end position="20"/>
    </location>
</feature>
<evidence type="ECO:0000256" key="4">
    <source>
        <dbReference type="ARBA" id="ARBA00022452"/>
    </source>
</evidence>
<evidence type="ECO:0000256" key="6">
    <source>
        <dbReference type="ARBA" id="ARBA00023136"/>
    </source>
</evidence>
<proteinExistence type="inferred from homology"/>
<protein>
    <submittedName>
        <fullName evidence="10">TolC family type I secretion outer membrane protein</fullName>
    </submittedName>
</protein>
<gene>
    <name evidence="10" type="ORF">DFR26_0503</name>
</gene>
<accession>A0A3E0H9I3</accession>
<evidence type="ECO:0000256" key="7">
    <source>
        <dbReference type="ARBA" id="ARBA00023237"/>
    </source>
</evidence>
<dbReference type="NCBIfam" id="TIGR01844">
    <property type="entry name" value="type_I_sec_TolC"/>
    <property type="match status" value="1"/>
</dbReference>
<evidence type="ECO:0000256" key="3">
    <source>
        <dbReference type="ARBA" id="ARBA00022448"/>
    </source>
</evidence>
<keyword evidence="4" id="KW-1134">Transmembrane beta strand</keyword>
<dbReference type="InterPro" id="IPR051906">
    <property type="entry name" value="TolC-like"/>
</dbReference>
<dbReference type="PANTHER" id="PTHR30026:SF20">
    <property type="entry name" value="OUTER MEMBRANE PROTEIN TOLC"/>
    <property type="match status" value="1"/>
</dbReference>
<keyword evidence="3" id="KW-0813">Transport</keyword>
<dbReference type="GO" id="GO:0015288">
    <property type="term" value="F:porin activity"/>
    <property type="evidence" value="ECO:0007669"/>
    <property type="project" value="TreeGrafter"/>
</dbReference>
<keyword evidence="6" id="KW-0472">Membrane</keyword>
<dbReference type="GO" id="GO:1990281">
    <property type="term" value="C:efflux pump complex"/>
    <property type="evidence" value="ECO:0007669"/>
    <property type="project" value="TreeGrafter"/>
</dbReference>
<keyword evidence="9" id="KW-0732">Signal</keyword>
<evidence type="ECO:0000256" key="5">
    <source>
        <dbReference type="ARBA" id="ARBA00022692"/>
    </source>
</evidence>
<keyword evidence="7" id="KW-0998">Cell outer membrane</keyword>
<sequence length="456" mass="49646">MIIRLSLPVLALLLSPSVAATNLLDVVHTAEVKNARFAALRTTRMLADQSPDIARAALLPQIVLTASSSTVNLQQDPITFAPGVPPAGGDTAYDSTDWGGRVVQPLFNWGAFKQYQAAQLQRSQEQARADANAQDLYFNIASAYFDTLRAQDALSIARSRLASLAKRLEEAQAKYAAGFVSQVDILEQESQRDAAANQVLSAEDQLNTQRENLNALVGEPIAEVATLRDDIPVLLPTPNSVDAWGRLAVEQNPDLLASLIAIEQSKVNQSALKTGYLPQVNFFASYNERRLEGGDNPSVALNSGTTDVVGIEARWEIFSGGATHARVKQAGLQTTLAKQNHESDAKLIENQARALFMTSKTDAYRIKAKQRSLRSAEVAYRAIEAGYSVGTHSVVDLMSSETKVNNARVELSNARYDYVMNCFRLYKIIGLLNESAIVRINGWLSASPQSATDRVP</sequence>
<dbReference type="RefSeq" id="WP_116207349.1">
    <property type="nucleotide sequence ID" value="NZ_QUNR01000001.1"/>
</dbReference>
<dbReference type="InterPro" id="IPR003423">
    <property type="entry name" value="OMP_efflux"/>
</dbReference>
<dbReference type="SUPFAM" id="SSF56954">
    <property type="entry name" value="Outer membrane efflux proteins (OEP)"/>
    <property type="match status" value="1"/>
</dbReference>
<dbReference type="OrthoDB" id="9813458at2"/>
<reference evidence="10 11" key="1">
    <citation type="submission" date="2018-08" db="EMBL/GenBank/DDBJ databases">
        <title>Genomic Encyclopedia of Type Strains, Phase IV (KMG-IV): sequencing the most valuable type-strain genomes for metagenomic binning, comparative biology and taxonomic classification.</title>
        <authorList>
            <person name="Goeker M."/>
        </authorList>
    </citation>
    <scope>NUCLEOTIDE SEQUENCE [LARGE SCALE GENOMIC DNA]</scope>
    <source>
        <strain evidence="10 11">DSM 26022</strain>
    </source>
</reference>
<evidence type="ECO:0000313" key="11">
    <source>
        <dbReference type="Proteomes" id="UP000256774"/>
    </source>
</evidence>
<comment type="caution">
    <text evidence="10">The sequence shown here is derived from an EMBL/GenBank/DDBJ whole genome shotgun (WGS) entry which is preliminary data.</text>
</comment>
<evidence type="ECO:0000313" key="10">
    <source>
        <dbReference type="EMBL" id="REH40303.1"/>
    </source>
</evidence>
<dbReference type="AlphaFoldDB" id="A0A3E0H9I3"/>
<keyword evidence="8" id="KW-0175">Coiled coil</keyword>
<dbReference type="InterPro" id="IPR010130">
    <property type="entry name" value="T1SS_OMP_TolC"/>
</dbReference>
<dbReference type="EMBL" id="QUNR01000001">
    <property type="protein sequence ID" value="REH40303.1"/>
    <property type="molecule type" value="Genomic_DNA"/>
</dbReference>